<name>A0AAD9FMD9_PAPLA</name>
<evidence type="ECO:0000256" key="3">
    <source>
        <dbReference type="ARBA" id="ARBA00022490"/>
    </source>
</evidence>
<dbReference type="Proteomes" id="UP001182556">
    <property type="component" value="Unassembled WGS sequence"/>
</dbReference>
<gene>
    <name evidence="6" type="ORF">DB88DRAFT_128368</name>
</gene>
<sequence>MVDSKQRYGSNPKYYFRKWKGPETEDNFFRWLDRGEGKDLDLEELPRERLEKQRITCLSAEQRLNYLVKVDNRRSTEMVRINEPVDTAAGKWKDAGNGGGIVEHDSEGQDDDHQQENDSDVSSLLSDSYSATSSDLQDNADTHYVGLDSTKERGWLEKKTHGITPARIRKELLRKTVGRNTRIYVSDMKMNLFIGIKTSGSFQHSSFLAGGGSHVGRLDRGEERLDQEPESAQWALSELYTALPRFYRTTRGERGRFVSCEDC</sequence>
<dbReference type="EMBL" id="JAODAN010000013">
    <property type="protein sequence ID" value="KAK1920741.1"/>
    <property type="molecule type" value="Genomic_DNA"/>
</dbReference>
<comment type="caution">
    <text evidence="6">The sequence shown here is derived from an EMBL/GenBank/DDBJ whole genome shotgun (WGS) entry which is preliminary data.</text>
</comment>
<keyword evidence="7" id="KW-1185">Reference proteome</keyword>
<keyword evidence="4" id="KW-0539">Nucleus</keyword>
<evidence type="ECO:0000313" key="6">
    <source>
        <dbReference type="EMBL" id="KAK1920741.1"/>
    </source>
</evidence>
<protein>
    <submittedName>
        <fullName evidence="6">Uncharacterized protein</fullName>
    </submittedName>
</protein>
<feature type="region of interest" description="Disordered" evidence="5">
    <location>
        <begin position="89"/>
        <end position="141"/>
    </location>
</feature>
<evidence type="ECO:0000313" key="7">
    <source>
        <dbReference type="Proteomes" id="UP001182556"/>
    </source>
</evidence>
<evidence type="ECO:0000256" key="4">
    <source>
        <dbReference type="ARBA" id="ARBA00023242"/>
    </source>
</evidence>
<organism evidence="6 7">
    <name type="scientific">Papiliotrema laurentii</name>
    <name type="common">Cryptococcus laurentii</name>
    <dbReference type="NCBI Taxonomy" id="5418"/>
    <lineage>
        <taxon>Eukaryota</taxon>
        <taxon>Fungi</taxon>
        <taxon>Dikarya</taxon>
        <taxon>Basidiomycota</taxon>
        <taxon>Agaricomycotina</taxon>
        <taxon>Tremellomycetes</taxon>
        <taxon>Tremellales</taxon>
        <taxon>Rhynchogastremaceae</taxon>
        <taxon>Papiliotrema</taxon>
    </lineage>
</organism>
<dbReference type="GO" id="GO:0005737">
    <property type="term" value="C:cytoplasm"/>
    <property type="evidence" value="ECO:0007669"/>
    <property type="project" value="UniProtKB-SubCell"/>
</dbReference>
<accession>A0AAD9FMD9</accession>
<reference evidence="6" key="1">
    <citation type="submission" date="2023-02" db="EMBL/GenBank/DDBJ databases">
        <title>Identification and recombinant expression of a fungal hydrolase from Papiliotrema laurentii that hydrolyzes apple cutin and clears colloidal polyester polyurethane.</title>
        <authorList>
            <consortium name="DOE Joint Genome Institute"/>
            <person name="Roman V.A."/>
            <person name="Bojanowski C."/>
            <person name="Crable B.R."/>
            <person name="Wagner D.N."/>
            <person name="Hung C.S."/>
            <person name="Nadeau L.J."/>
            <person name="Schratz L."/>
            <person name="Haridas S."/>
            <person name="Pangilinan J."/>
            <person name="Lipzen A."/>
            <person name="Na H."/>
            <person name="Yan M."/>
            <person name="Ng V."/>
            <person name="Grigoriev I.V."/>
            <person name="Spatafora J.W."/>
            <person name="Barlow D."/>
            <person name="Biffinger J."/>
            <person name="Kelley-Loughnane N."/>
            <person name="Varaljay V.A."/>
            <person name="Crookes-Goodson W.J."/>
        </authorList>
    </citation>
    <scope>NUCLEOTIDE SEQUENCE</scope>
    <source>
        <strain evidence="6">5307AH</strain>
    </source>
</reference>
<dbReference type="PANTHER" id="PTHR31250:SF27">
    <property type="entry name" value="IQ DOMAIN-CONTAINING PROTEIN IQM5"/>
    <property type="match status" value="1"/>
</dbReference>
<proteinExistence type="predicted"/>
<dbReference type="InterPro" id="IPR044159">
    <property type="entry name" value="IQM"/>
</dbReference>
<keyword evidence="3" id="KW-0963">Cytoplasm</keyword>
<dbReference type="GO" id="GO:0005634">
    <property type="term" value="C:nucleus"/>
    <property type="evidence" value="ECO:0007669"/>
    <property type="project" value="UniProtKB-SubCell"/>
</dbReference>
<dbReference type="PANTHER" id="PTHR31250">
    <property type="entry name" value="IQ DOMAIN-CONTAINING PROTEIN IQM3"/>
    <property type="match status" value="1"/>
</dbReference>
<evidence type="ECO:0000256" key="5">
    <source>
        <dbReference type="SAM" id="MobiDB-lite"/>
    </source>
</evidence>
<feature type="compositionally biased region" description="Basic and acidic residues" evidence="5">
    <location>
        <begin position="102"/>
        <end position="116"/>
    </location>
</feature>
<evidence type="ECO:0000256" key="1">
    <source>
        <dbReference type="ARBA" id="ARBA00004123"/>
    </source>
</evidence>
<comment type="subcellular location">
    <subcellularLocation>
        <location evidence="2">Cytoplasm</location>
    </subcellularLocation>
    <subcellularLocation>
        <location evidence="1">Nucleus</location>
    </subcellularLocation>
</comment>
<feature type="compositionally biased region" description="Low complexity" evidence="5">
    <location>
        <begin position="120"/>
        <end position="136"/>
    </location>
</feature>
<evidence type="ECO:0000256" key="2">
    <source>
        <dbReference type="ARBA" id="ARBA00004496"/>
    </source>
</evidence>
<dbReference type="AlphaFoldDB" id="A0AAD9FMD9"/>